<protein>
    <submittedName>
        <fullName evidence="3">Uncharacterized protein</fullName>
    </submittedName>
</protein>
<reference evidence="3" key="1">
    <citation type="submission" date="2021-02" db="EMBL/GenBank/DDBJ databases">
        <authorList>
            <person name="Nowell W R."/>
        </authorList>
    </citation>
    <scope>NUCLEOTIDE SEQUENCE</scope>
</reference>
<accession>A0A8S2TAZ9</accession>
<feature type="transmembrane region" description="Helical" evidence="1">
    <location>
        <begin position="50"/>
        <end position="68"/>
    </location>
</feature>
<dbReference type="Proteomes" id="UP000677228">
    <property type="component" value="Unassembled WGS sequence"/>
</dbReference>
<evidence type="ECO:0000313" key="2">
    <source>
        <dbReference type="EMBL" id="CAF1454987.1"/>
    </source>
</evidence>
<proteinExistence type="predicted"/>
<evidence type="ECO:0000256" key="1">
    <source>
        <dbReference type="SAM" id="Phobius"/>
    </source>
</evidence>
<feature type="transmembrane region" description="Helical" evidence="1">
    <location>
        <begin position="7"/>
        <end position="30"/>
    </location>
</feature>
<keyword evidence="1" id="KW-0472">Membrane</keyword>
<keyword evidence="1" id="KW-0812">Transmembrane</keyword>
<evidence type="ECO:0000313" key="4">
    <source>
        <dbReference type="Proteomes" id="UP000682733"/>
    </source>
</evidence>
<comment type="caution">
    <text evidence="3">The sequence shown here is derived from an EMBL/GenBank/DDBJ whole genome shotgun (WGS) entry which is preliminary data.</text>
</comment>
<dbReference type="AlphaFoldDB" id="A0A8S2TAZ9"/>
<organism evidence="3 4">
    <name type="scientific">Didymodactylos carnosus</name>
    <dbReference type="NCBI Taxonomy" id="1234261"/>
    <lineage>
        <taxon>Eukaryota</taxon>
        <taxon>Metazoa</taxon>
        <taxon>Spiralia</taxon>
        <taxon>Gnathifera</taxon>
        <taxon>Rotifera</taxon>
        <taxon>Eurotatoria</taxon>
        <taxon>Bdelloidea</taxon>
        <taxon>Philodinida</taxon>
        <taxon>Philodinidae</taxon>
        <taxon>Didymodactylos</taxon>
    </lineage>
</organism>
<dbReference type="EMBL" id="CAJNOK010029997">
    <property type="protein sequence ID" value="CAF1454987.1"/>
    <property type="molecule type" value="Genomic_DNA"/>
</dbReference>
<keyword evidence="1" id="KW-1133">Transmembrane helix</keyword>
<dbReference type="Proteomes" id="UP000682733">
    <property type="component" value="Unassembled WGS sequence"/>
</dbReference>
<name>A0A8S2TAZ9_9BILA</name>
<dbReference type="EMBL" id="CAJOBA010051852">
    <property type="protein sequence ID" value="CAF4249116.1"/>
    <property type="molecule type" value="Genomic_DNA"/>
</dbReference>
<evidence type="ECO:0000313" key="3">
    <source>
        <dbReference type="EMBL" id="CAF4249116.1"/>
    </source>
</evidence>
<sequence length="98" mass="10746">MRQSSSVVYLLCATIFQLLAIIFCVSTRVAALQYGSTLDSRSAVYCKLRYYLGVALPALASYYMFLAIMDRCFATSENAGLRAWAQPKVACRLAAGIS</sequence>
<gene>
    <name evidence="2" type="ORF">OVA965_LOCUS34993</name>
    <name evidence="3" type="ORF">TMI583_LOCUS35947</name>
</gene>